<keyword evidence="5 6" id="KW-0472">Membrane</keyword>
<dbReference type="PANTHER" id="PTHR34187">
    <property type="entry name" value="FGR18P"/>
    <property type="match status" value="1"/>
</dbReference>
<evidence type="ECO:0000256" key="5">
    <source>
        <dbReference type="ARBA" id="ARBA00023136"/>
    </source>
</evidence>
<evidence type="ECO:0000256" key="4">
    <source>
        <dbReference type="ARBA" id="ARBA00022989"/>
    </source>
</evidence>
<dbReference type="EMBL" id="LVKK01000044">
    <property type="protein sequence ID" value="OAG39405.1"/>
    <property type="molecule type" value="Genomic_DNA"/>
</dbReference>
<dbReference type="OrthoDB" id="199599at2759"/>
<dbReference type="InterPro" id="IPR052053">
    <property type="entry name" value="IM_YidH-like"/>
</dbReference>
<accession>A0A177F589</accession>
<evidence type="ECO:0000256" key="1">
    <source>
        <dbReference type="ARBA" id="ARBA00004651"/>
    </source>
</evidence>
<keyword evidence="4 6" id="KW-1133">Transmembrane helix</keyword>
<dbReference type="InterPro" id="IPR003807">
    <property type="entry name" value="DUF202"/>
</dbReference>
<organism evidence="8 9">
    <name type="scientific">Fonsecaea monophora</name>
    <dbReference type="NCBI Taxonomy" id="254056"/>
    <lineage>
        <taxon>Eukaryota</taxon>
        <taxon>Fungi</taxon>
        <taxon>Dikarya</taxon>
        <taxon>Ascomycota</taxon>
        <taxon>Pezizomycotina</taxon>
        <taxon>Eurotiomycetes</taxon>
        <taxon>Chaetothyriomycetidae</taxon>
        <taxon>Chaetothyriales</taxon>
        <taxon>Herpotrichiellaceae</taxon>
        <taxon>Fonsecaea</taxon>
    </lineage>
</organism>
<dbReference type="AlphaFoldDB" id="A0A177F589"/>
<dbReference type="Proteomes" id="UP000077002">
    <property type="component" value="Unassembled WGS sequence"/>
</dbReference>
<dbReference type="PANTHER" id="PTHR34187:SF2">
    <property type="entry name" value="DUF202 DOMAIN-CONTAINING PROTEIN"/>
    <property type="match status" value="1"/>
</dbReference>
<evidence type="ECO:0000256" key="6">
    <source>
        <dbReference type="SAM" id="Phobius"/>
    </source>
</evidence>
<sequence>MDIRRRLRSSSAALETNGERYTPSFYRTYLPSTALTSSSTLGATSDYVDIARQFWDGLEQTPTATIKPPNLRENWSLRRFWDEYVAVEMDFGYNVREHITNEETFISWFDFGFGMAGFGMVVLQFGILDGRLLGSTNAAQVAKAMACTSFVVAILSVVVGAYRFFRQQEALFHGQVCLGGLSMFSFVLLFSVVLVVSAVINWIGMI</sequence>
<feature type="domain" description="DUF202" evidence="7">
    <location>
        <begin position="96"/>
        <end position="169"/>
    </location>
</feature>
<proteinExistence type="predicted"/>
<dbReference type="GO" id="GO:0005886">
    <property type="term" value="C:plasma membrane"/>
    <property type="evidence" value="ECO:0007669"/>
    <property type="project" value="UniProtKB-SubCell"/>
</dbReference>
<feature type="transmembrane region" description="Helical" evidence="6">
    <location>
        <begin position="177"/>
        <end position="203"/>
    </location>
</feature>
<name>A0A177F589_9EURO</name>
<feature type="transmembrane region" description="Helical" evidence="6">
    <location>
        <begin position="140"/>
        <end position="165"/>
    </location>
</feature>
<feature type="transmembrane region" description="Helical" evidence="6">
    <location>
        <begin position="105"/>
        <end position="128"/>
    </location>
</feature>
<dbReference type="GeneID" id="34601580"/>
<reference evidence="8 9" key="1">
    <citation type="submission" date="2016-03" db="EMBL/GenBank/DDBJ databases">
        <title>Draft genome sequence of the Fonsecaea monophora CBS 269.37.</title>
        <authorList>
            <person name="Bombassaro A."/>
            <person name="Vinicius W.A."/>
            <person name="De Hoog S."/>
            <person name="Sun J."/>
            <person name="Souza E.M."/>
            <person name="Raittz R.T."/>
            <person name="Costa F."/>
            <person name="Leao A.C."/>
            <person name="Tadra-Sfeir M.Z."/>
            <person name="Baura V."/>
            <person name="Balsanelli E."/>
            <person name="Pedrosa F.O."/>
            <person name="Moreno L.F."/>
            <person name="Steffens M.B."/>
            <person name="Xi L."/>
            <person name="Bocca A.L."/>
            <person name="Felipe M.S."/>
            <person name="Teixeira M."/>
            <person name="Telles Filho F.Q."/>
            <person name="Azevedo C.M."/>
            <person name="Gomes R."/>
            <person name="Vicente V.A."/>
        </authorList>
    </citation>
    <scope>NUCLEOTIDE SEQUENCE [LARGE SCALE GENOMIC DNA]</scope>
    <source>
        <strain evidence="8 9">CBS 269.37</strain>
    </source>
</reference>
<comment type="caution">
    <text evidence="8">The sequence shown here is derived from an EMBL/GenBank/DDBJ whole genome shotgun (WGS) entry which is preliminary data.</text>
</comment>
<comment type="subcellular location">
    <subcellularLocation>
        <location evidence="1">Cell membrane</location>
        <topology evidence="1">Multi-pass membrane protein</topology>
    </subcellularLocation>
</comment>
<protein>
    <recommendedName>
        <fullName evidence="7">DUF202 domain-containing protein</fullName>
    </recommendedName>
</protein>
<gene>
    <name evidence="8" type="ORF">AYO21_06421</name>
</gene>
<keyword evidence="2" id="KW-1003">Cell membrane</keyword>
<evidence type="ECO:0000256" key="2">
    <source>
        <dbReference type="ARBA" id="ARBA00022475"/>
    </source>
</evidence>
<dbReference type="RefSeq" id="XP_022511357.1">
    <property type="nucleotide sequence ID" value="XM_022656381.1"/>
</dbReference>
<keyword evidence="3 6" id="KW-0812">Transmembrane</keyword>
<evidence type="ECO:0000259" key="7">
    <source>
        <dbReference type="Pfam" id="PF02656"/>
    </source>
</evidence>
<evidence type="ECO:0000313" key="8">
    <source>
        <dbReference type="EMBL" id="OAG39405.1"/>
    </source>
</evidence>
<evidence type="ECO:0000256" key="3">
    <source>
        <dbReference type="ARBA" id="ARBA00022692"/>
    </source>
</evidence>
<dbReference type="Pfam" id="PF02656">
    <property type="entry name" value="DUF202"/>
    <property type="match status" value="1"/>
</dbReference>
<keyword evidence="9" id="KW-1185">Reference proteome</keyword>
<evidence type="ECO:0000313" key="9">
    <source>
        <dbReference type="Proteomes" id="UP000077002"/>
    </source>
</evidence>